<dbReference type="InterPro" id="IPR003488">
    <property type="entry name" value="DprA"/>
</dbReference>
<evidence type="ECO:0000313" key="4">
    <source>
        <dbReference type="Proteomes" id="UP001084197"/>
    </source>
</evidence>
<dbReference type="RefSeq" id="WP_268780184.1">
    <property type="nucleotide sequence ID" value="NZ_JAPRAT010000016.1"/>
</dbReference>
<sequence length="308" mass="34943">MKGVFIINVRARIIHIHQSKACTRPLLRKLLAKDPSLSSLYQLSAHDLIHEYQLTSKQANQLIGDLHDNSMLAQMEQDLTRFKIWTIIDHDYPKALKMIPDPPYVLYGLGNPGLIHHTPSISVVGTRNPSSEAKRKMHVILTPLVEDDWLLVSGMALGIDGYAHRIANHFHGKTIAVLGGGLNFPYPKKHEQLFKTLVSQQLVISEYPPNTRPERYFFPERNRIISGLAFGTLVVEAQERSGSLITVDQALEQGREVYAVPGCVYLEQTQGCHKLIQDGAKLVQNTYDLMEEWQEHGEKWCRTLTHLQ</sequence>
<gene>
    <name evidence="3" type="primary">dprA</name>
    <name evidence="3" type="ORF">OWO01_09310</name>
</gene>
<dbReference type="NCBIfam" id="TIGR00732">
    <property type="entry name" value="dprA"/>
    <property type="match status" value="1"/>
</dbReference>
<proteinExistence type="inferred from homology"/>
<comment type="similarity">
    <text evidence="1">Belongs to the DprA/Smf family.</text>
</comment>
<comment type="caution">
    <text evidence="3">The sequence shown here is derived from an EMBL/GenBank/DDBJ whole genome shotgun (WGS) entry which is preliminary data.</text>
</comment>
<evidence type="ECO:0000259" key="2">
    <source>
        <dbReference type="Pfam" id="PF02481"/>
    </source>
</evidence>
<organism evidence="3 4">
    <name type="scientific">Natronobacillus azotifigens</name>
    <dbReference type="NCBI Taxonomy" id="472978"/>
    <lineage>
        <taxon>Bacteria</taxon>
        <taxon>Bacillati</taxon>
        <taxon>Bacillota</taxon>
        <taxon>Bacilli</taxon>
        <taxon>Bacillales</taxon>
        <taxon>Bacillaceae</taxon>
        <taxon>Natronobacillus</taxon>
    </lineage>
</organism>
<dbReference type="Pfam" id="PF02481">
    <property type="entry name" value="DNA_processg_A"/>
    <property type="match status" value="1"/>
</dbReference>
<accession>A0A9J6RD34</accession>
<dbReference type="Proteomes" id="UP001084197">
    <property type="component" value="Unassembled WGS sequence"/>
</dbReference>
<dbReference type="PANTHER" id="PTHR43022:SF1">
    <property type="entry name" value="PROTEIN SMF"/>
    <property type="match status" value="1"/>
</dbReference>
<reference evidence="3" key="1">
    <citation type="submission" date="2022-11" db="EMBL/GenBank/DDBJ databases">
        <title>WGS of Natronobacillus azotifigens 24KS-1, an anaerobic diazotrophic haloalkaliphile from soda-rich habitats.</title>
        <authorList>
            <person name="Sorokin D.Y."/>
            <person name="Merkel A.Y."/>
        </authorList>
    </citation>
    <scope>NUCLEOTIDE SEQUENCE</scope>
    <source>
        <strain evidence="3">24KS-1</strain>
    </source>
</reference>
<evidence type="ECO:0000313" key="3">
    <source>
        <dbReference type="EMBL" id="MCZ0703413.1"/>
    </source>
</evidence>
<name>A0A9J6RD34_9BACI</name>
<dbReference type="SUPFAM" id="SSF102405">
    <property type="entry name" value="MCP/YpsA-like"/>
    <property type="match status" value="1"/>
</dbReference>
<keyword evidence="4" id="KW-1185">Reference proteome</keyword>
<dbReference type="PANTHER" id="PTHR43022">
    <property type="entry name" value="PROTEIN SMF"/>
    <property type="match status" value="1"/>
</dbReference>
<dbReference type="InterPro" id="IPR057666">
    <property type="entry name" value="DrpA_SLOG"/>
</dbReference>
<protein>
    <submittedName>
        <fullName evidence="3">DNA-processing protein DprA</fullName>
    </submittedName>
</protein>
<dbReference type="AlphaFoldDB" id="A0A9J6RD34"/>
<feature type="domain" description="Smf/DprA SLOG" evidence="2">
    <location>
        <begin position="84"/>
        <end position="293"/>
    </location>
</feature>
<dbReference type="Gene3D" id="3.40.50.450">
    <property type="match status" value="1"/>
</dbReference>
<evidence type="ECO:0000256" key="1">
    <source>
        <dbReference type="ARBA" id="ARBA00006525"/>
    </source>
</evidence>
<dbReference type="EMBL" id="JAPRAT010000016">
    <property type="protein sequence ID" value="MCZ0703413.1"/>
    <property type="molecule type" value="Genomic_DNA"/>
</dbReference>
<dbReference type="GO" id="GO:0009294">
    <property type="term" value="P:DNA-mediated transformation"/>
    <property type="evidence" value="ECO:0007669"/>
    <property type="project" value="InterPro"/>
</dbReference>